<dbReference type="InterPro" id="IPR043502">
    <property type="entry name" value="DNA/RNA_pol_sf"/>
</dbReference>
<protein>
    <submittedName>
        <fullName evidence="2">RNA-directed DNA polymerase from mobile element jockey-like</fullName>
    </submittedName>
</protein>
<dbReference type="SUPFAM" id="SSF56672">
    <property type="entry name" value="DNA/RNA polymerases"/>
    <property type="match status" value="1"/>
</dbReference>
<dbReference type="GO" id="GO:0003964">
    <property type="term" value="F:RNA-directed DNA polymerase activity"/>
    <property type="evidence" value="ECO:0007669"/>
    <property type="project" value="UniProtKB-KW"/>
</dbReference>
<organism evidence="2 3">
    <name type="scientific">Brachionus plicatilis</name>
    <name type="common">Marine rotifer</name>
    <name type="synonym">Brachionus muelleri</name>
    <dbReference type="NCBI Taxonomy" id="10195"/>
    <lineage>
        <taxon>Eukaryota</taxon>
        <taxon>Metazoa</taxon>
        <taxon>Spiralia</taxon>
        <taxon>Gnathifera</taxon>
        <taxon>Rotifera</taxon>
        <taxon>Eurotatoria</taxon>
        <taxon>Monogononta</taxon>
        <taxon>Pseudotrocha</taxon>
        <taxon>Ploima</taxon>
        <taxon>Brachionidae</taxon>
        <taxon>Brachionus</taxon>
    </lineage>
</organism>
<dbReference type="CDD" id="cd01650">
    <property type="entry name" value="RT_nLTR_like"/>
    <property type="match status" value="1"/>
</dbReference>
<keyword evidence="2" id="KW-0695">RNA-directed DNA polymerase</keyword>
<dbReference type="InterPro" id="IPR043128">
    <property type="entry name" value="Rev_trsase/Diguanyl_cyclase"/>
</dbReference>
<dbReference type="PANTHER" id="PTHR47027:SF20">
    <property type="entry name" value="REVERSE TRANSCRIPTASE-LIKE PROTEIN WITH RNA-DIRECTED DNA POLYMERASE DOMAIN"/>
    <property type="match status" value="1"/>
</dbReference>
<comment type="caution">
    <text evidence="2">The sequence shown here is derived from an EMBL/GenBank/DDBJ whole genome shotgun (WGS) entry which is preliminary data.</text>
</comment>
<sequence length="545" mass="65106">MLLTEILNVHSEMLNTARETNKNIKLQVKKIKRNFWWDKEIKDLHIKMRFFLKLYKNNQYSNFNYKMFKKRFRSEQRKRIKTKNDKKAWKLNLSYKDKNKFWKLIGLSCDILEASFKKLFNNKIIKENQQHEEYLNMVKREVLDYEKNIKDNKEPYVIPEEDIKNILQNLKNGKSVGFNDVTNEMYKYGMCDTIITIIKLVIEKIIQFGQVPKIFNIGKIMPIIKDEDKPKNDLNNIRPITISDVISNIYEKIMLKEIMKTHEDPDKQLGFKKNSSCSHAIFTVKETIAKYNKKKKRVYACAIDASKAFDKVNRDILFRKLMDKVHPQIWRSLRNYYSNLIALVFNESEISNFFKTTIGVKQGRPLSPKYFSIYVEDLIRELEGKNLGTRIHEYFTGVVMYADDILILTTSLKELQEELNIREKYGIQQEIKFNPEKTQFIVFGDKMKLGDHKPRMYNQEIEHVDKLRYLEFLLNRNNNNKDQVESRIKAAFRSFSSLRNLQTDNNYLTTKIKIHLYKVFLRPTLNIWFRKLRPNKATNKKNANN</sequence>
<dbReference type="Proteomes" id="UP000276133">
    <property type="component" value="Unassembled WGS sequence"/>
</dbReference>
<keyword evidence="2" id="KW-0808">Transferase</keyword>
<dbReference type="PROSITE" id="PS50878">
    <property type="entry name" value="RT_POL"/>
    <property type="match status" value="1"/>
</dbReference>
<evidence type="ECO:0000259" key="1">
    <source>
        <dbReference type="PROSITE" id="PS50878"/>
    </source>
</evidence>
<keyword evidence="2" id="KW-0548">Nucleotidyltransferase</keyword>
<dbReference type="Gene3D" id="3.30.70.270">
    <property type="match status" value="1"/>
</dbReference>
<gene>
    <name evidence="2" type="ORF">BpHYR1_013430</name>
</gene>
<evidence type="ECO:0000313" key="3">
    <source>
        <dbReference type="Proteomes" id="UP000276133"/>
    </source>
</evidence>
<feature type="domain" description="Reverse transcriptase" evidence="1">
    <location>
        <begin position="204"/>
        <end position="474"/>
    </location>
</feature>
<dbReference type="AlphaFoldDB" id="A0A3M7Q8J1"/>
<accession>A0A3M7Q8J1</accession>
<dbReference type="Pfam" id="PF00078">
    <property type="entry name" value="RVT_1"/>
    <property type="match status" value="1"/>
</dbReference>
<evidence type="ECO:0000313" key="2">
    <source>
        <dbReference type="EMBL" id="RNA07484.1"/>
    </source>
</evidence>
<dbReference type="OrthoDB" id="10014409at2759"/>
<reference evidence="2 3" key="1">
    <citation type="journal article" date="2018" name="Sci. Rep.">
        <title>Genomic signatures of local adaptation to the degree of environmental predictability in rotifers.</title>
        <authorList>
            <person name="Franch-Gras L."/>
            <person name="Hahn C."/>
            <person name="Garcia-Roger E.M."/>
            <person name="Carmona M.J."/>
            <person name="Serra M."/>
            <person name="Gomez A."/>
        </authorList>
    </citation>
    <scope>NUCLEOTIDE SEQUENCE [LARGE SCALE GENOMIC DNA]</scope>
    <source>
        <strain evidence="2">HYR1</strain>
    </source>
</reference>
<proteinExistence type="predicted"/>
<keyword evidence="3" id="KW-1185">Reference proteome</keyword>
<dbReference type="EMBL" id="REGN01007025">
    <property type="protein sequence ID" value="RNA07484.1"/>
    <property type="molecule type" value="Genomic_DNA"/>
</dbReference>
<dbReference type="InterPro" id="IPR000477">
    <property type="entry name" value="RT_dom"/>
</dbReference>
<name>A0A3M7Q8J1_BRAPC</name>
<dbReference type="PANTHER" id="PTHR47027">
    <property type="entry name" value="REVERSE TRANSCRIPTASE DOMAIN-CONTAINING PROTEIN"/>
    <property type="match status" value="1"/>
</dbReference>